<dbReference type="AlphaFoldDB" id="A0AA37NZJ5"/>
<name>A0AA37NZJ5_9BACT</name>
<evidence type="ECO:0000313" key="2">
    <source>
        <dbReference type="EMBL" id="GKH73204.1"/>
    </source>
</evidence>
<comment type="caution">
    <text evidence="2">The sequence shown here is derived from an EMBL/GenBank/DDBJ whole genome shotgun (WGS) entry which is preliminary data.</text>
</comment>
<sequence>MKKNIFINACFLLFLLFCFSNSIEAVEPEDTTRVYSARSCVSVFENQTVSSSRTIAGCDSLIVRGVTVSDVGNLTLTAPDYVVLYGAFEVVQGGILSINEKEEPLIFKFSYDAAGNRILRQTQAVQ</sequence>
<feature type="chain" id="PRO_5041208692" evidence="1">
    <location>
        <begin position="26"/>
        <end position="126"/>
    </location>
</feature>
<keyword evidence="1" id="KW-0732">Signal</keyword>
<gene>
    <name evidence="2" type="ORF">CE91St3_30670</name>
</gene>
<feature type="signal peptide" evidence="1">
    <location>
        <begin position="1"/>
        <end position="25"/>
    </location>
</feature>
<evidence type="ECO:0000313" key="3">
    <source>
        <dbReference type="Proteomes" id="UP001055114"/>
    </source>
</evidence>
<dbReference type="Proteomes" id="UP001055114">
    <property type="component" value="Unassembled WGS sequence"/>
</dbReference>
<reference evidence="2" key="1">
    <citation type="submission" date="2022-01" db="EMBL/GenBank/DDBJ databases">
        <title>Novel bile acid biosynthetic pathways are enriched in the microbiome of centenarians.</title>
        <authorList>
            <person name="Sato Y."/>
            <person name="Atarashi K."/>
            <person name="Plichta R.D."/>
            <person name="Arai Y."/>
            <person name="Sasajima S."/>
            <person name="Kearney M.S."/>
            <person name="Suda W."/>
            <person name="Takeshita K."/>
            <person name="Sasaki T."/>
            <person name="Okamoto S."/>
            <person name="Skelly N.A."/>
            <person name="Okamura Y."/>
            <person name="Vlamakis H."/>
            <person name="Li Y."/>
            <person name="Tanoue T."/>
            <person name="Takei H."/>
            <person name="Nittono H."/>
            <person name="Narushima S."/>
            <person name="Irie J."/>
            <person name="Itoh H."/>
            <person name="Moriya K."/>
            <person name="Sugiura Y."/>
            <person name="Suematsu M."/>
            <person name="Moritoki N."/>
            <person name="Shibata S."/>
            <person name="Littman R.D."/>
            <person name="Fischbach A.M."/>
            <person name="Uwamino Y."/>
            <person name="Inoue T."/>
            <person name="Honda A."/>
            <person name="Hattori M."/>
            <person name="Murai T."/>
            <person name="Xavier J.R."/>
            <person name="Hirose N."/>
            <person name="Honda K."/>
        </authorList>
    </citation>
    <scope>NUCLEOTIDE SEQUENCE</scope>
    <source>
        <strain evidence="2">CE91-St3</strain>
    </source>
</reference>
<dbReference type="RefSeq" id="WP_075967703.1">
    <property type="nucleotide sequence ID" value="NZ_BQNZ01000003.1"/>
</dbReference>
<evidence type="ECO:0000256" key="1">
    <source>
        <dbReference type="SAM" id="SignalP"/>
    </source>
</evidence>
<proteinExistence type="predicted"/>
<organism evidence="2 3">
    <name type="scientific">Parabacteroides merdae</name>
    <dbReference type="NCBI Taxonomy" id="46503"/>
    <lineage>
        <taxon>Bacteria</taxon>
        <taxon>Pseudomonadati</taxon>
        <taxon>Bacteroidota</taxon>
        <taxon>Bacteroidia</taxon>
        <taxon>Bacteroidales</taxon>
        <taxon>Tannerellaceae</taxon>
        <taxon>Parabacteroides</taxon>
    </lineage>
</organism>
<accession>A0AA37NZJ5</accession>
<protein>
    <submittedName>
        <fullName evidence="2">Uncharacterized protein</fullName>
    </submittedName>
</protein>
<dbReference type="EMBL" id="BQNZ01000003">
    <property type="protein sequence ID" value="GKH73204.1"/>
    <property type="molecule type" value="Genomic_DNA"/>
</dbReference>